<evidence type="ECO:0008006" key="5">
    <source>
        <dbReference type="Google" id="ProtNLM"/>
    </source>
</evidence>
<feature type="transmembrane region" description="Helical" evidence="2">
    <location>
        <begin position="59"/>
        <end position="75"/>
    </location>
</feature>
<protein>
    <recommendedName>
        <fullName evidence="5">DUF4220 domain-containing protein</fullName>
    </recommendedName>
</protein>
<gene>
    <name evidence="3" type="ORF">CBR_g55467</name>
</gene>
<feature type="region of interest" description="Disordered" evidence="1">
    <location>
        <begin position="1067"/>
        <end position="1102"/>
    </location>
</feature>
<accession>A0A388K857</accession>
<comment type="caution">
    <text evidence="3">The sequence shown here is derived from an EMBL/GenBank/DDBJ whole genome shotgun (WGS) entry which is preliminary data.</text>
</comment>
<reference evidence="3 4" key="1">
    <citation type="journal article" date="2018" name="Cell">
        <title>The Chara Genome: Secondary Complexity and Implications for Plant Terrestrialization.</title>
        <authorList>
            <person name="Nishiyama T."/>
            <person name="Sakayama H."/>
            <person name="Vries J.D."/>
            <person name="Buschmann H."/>
            <person name="Saint-Marcoux D."/>
            <person name="Ullrich K.K."/>
            <person name="Haas F.B."/>
            <person name="Vanderstraeten L."/>
            <person name="Becker D."/>
            <person name="Lang D."/>
            <person name="Vosolsobe S."/>
            <person name="Rombauts S."/>
            <person name="Wilhelmsson P.K.I."/>
            <person name="Janitza P."/>
            <person name="Kern R."/>
            <person name="Heyl A."/>
            <person name="Rumpler F."/>
            <person name="Villalobos L.I.A.C."/>
            <person name="Clay J.M."/>
            <person name="Skokan R."/>
            <person name="Toyoda A."/>
            <person name="Suzuki Y."/>
            <person name="Kagoshima H."/>
            <person name="Schijlen E."/>
            <person name="Tajeshwar N."/>
            <person name="Catarino B."/>
            <person name="Hetherington A.J."/>
            <person name="Saltykova A."/>
            <person name="Bonnot C."/>
            <person name="Breuninger H."/>
            <person name="Symeonidi A."/>
            <person name="Radhakrishnan G.V."/>
            <person name="Van Nieuwerburgh F."/>
            <person name="Deforce D."/>
            <person name="Chang C."/>
            <person name="Karol K.G."/>
            <person name="Hedrich R."/>
            <person name="Ulvskov P."/>
            <person name="Glockner G."/>
            <person name="Delwiche C.F."/>
            <person name="Petrasek J."/>
            <person name="Van de Peer Y."/>
            <person name="Friml J."/>
            <person name="Beilby M."/>
            <person name="Dolan L."/>
            <person name="Kohara Y."/>
            <person name="Sugano S."/>
            <person name="Fujiyama A."/>
            <person name="Delaux P.-M."/>
            <person name="Quint M."/>
            <person name="TheiBen G."/>
            <person name="Hagemann M."/>
            <person name="Harholt J."/>
            <person name="Dunand C."/>
            <person name="Zachgo S."/>
            <person name="Langdale J."/>
            <person name="Maumus F."/>
            <person name="Straeten D.V.D."/>
            <person name="Gould S.B."/>
            <person name="Rensing S.A."/>
        </authorList>
    </citation>
    <scope>NUCLEOTIDE SEQUENCE [LARGE SCALE GENOMIC DNA]</scope>
    <source>
        <strain evidence="3 4">S276</strain>
    </source>
</reference>
<keyword evidence="2" id="KW-0472">Membrane</keyword>
<dbReference type="Proteomes" id="UP000265515">
    <property type="component" value="Unassembled WGS sequence"/>
</dbReference>
<sequence>MYRYVEVVESGTGYLVLTILSLGLGSFGPDMSARVLWTCVALVLLDSLSKVLRGFIHKVYFHGMSCAQVAVGQGISSRVVLGSFTLLNGKVRSTFAYVALSAFVRLCAMVAQIILGVFLYKAIPEVKGHPDYDKDWSLKRLHEFLVVTCSCLFLHTVLMEVLILFSSYCALKRFWLDHLKGLCAFRTRCPASLDFENLHQTPDFPLWERLERIRAEMEMGVTWYVHCGRHFWFSHVEAYSYKEDCGLPGYWFHSVKELVDMVRDNLPRLSEEKSTRQGRRGRAVGKVSMALASLLELSLKPKPCDSELFAYAAAEEEELVDHMQDLPQTARCRHDVDAGLDFARAHGYLAMLQVLKCCPPNSDETRLAASIVAGFASGLSVLPWQPCSSRCGREGCRQHGPLEMLADDDFWYVTVDLLHEFRRQITSSECAPTTISRPWADHCTPLPANANPDELTAAAASAISSFAQAASDIHAHLHGHRRPCTQPNPLPAIDGTKPQQDEVDKGYVRRLSNGYTTLSADGWPLETRHPDFQVANDVWVNGVLSVLMRTDTVDALLQLASKSDKLLDNLSCNAVAHSIRTLSALFSRRMITWHRFDDRLLEHFPPPMASIYQLSNKDIVKDKLKRLIGLCSEPQVHPRDLAGTVQSVSSRLQLAKILISQGIRDVDEEVAEMLLQCIGNWRRALGPRDVDWLTCEAIETLRDLFVTSSQKSALQPLIWCSPGGVNCLRLMLNDDRKIFDHPLLEDLLHPEMESQKIWSSDVGTHKNSCVAAAAGLLAELMKSPEKGSSFLPKAADNRQFYTTLFMSLSSILDPEKMHTHTDLANASSSWDESASRSWAFYLPQFNLTARFVLLFWESLGNPAWRPAFGLFENINSFVNEGAENRMENFELAVNSLLATRYAVTIADLVLARHPEFVQSQIDHTIVTACFPPLVRFLTRSIPRLQRCLGLEAWEDELHCEIKNQAAHVLFWILPRVYQLQFAAPSRSLSAGNSRARRPTMDPNTKDLWSRAQDRVGLALEELQKWAGLQHARTKLAVTSHGTTASTSTEQSTDIAHDLAELVKELTPSSSASIPFPGSDERAGVTDIEAGDLPPDKAHREVV</sequence>
<keyword evidence="4" id="KW-1185">Reference proteome</keyword>
<organism evidence="3 4">
    <name type="scientific">Chara braunii</name>
    <name type="common">Braun's stonewort</name>
    <dbReference type="NCBI Taxonomy" id="69332"/>
    <lineage>
        <taxon>Eukaryota</taxon>
        <taxon>Viridiplantae</taxon>
        <taxon>Streptophyta</taxon>
        <taxon>Charophyceae</taxon>
        <taxon>Charales</taxon>
        <taxon>Characeae</taxon>
        <taxon>Chara</taxon>
    </lineage>
</organism>
<dbReference type="Gramene" id="GBG66123">
    <property type="protein sequence ID" value="GBG66123"/>
    <property type="gene ID" value="CBR_g55467"/>
</dbReference>
<proteinExistence type="predicted"/>
<evidence type="ECO:0000313" key="4">
    <source>
        <dbReference type="Proteomes" id="UP000265515"/>
    </source>
</evidence>
<evidence type="ECO:0000256" key="2">
    <source>
        <dbReference type="SAM" id="Phobius"/>
    </source>
</evidence>
<keyword evidence="2" id="KW-1133">Transmembrane helix</keyword>
<feature type="transmembrane region" description="Helical" evidence="2">
    <location>
        <begin position="12"/>
        <end position="29"/>
    </location>
</feature>
<feature type="transmembrane region" description="Helical" evidence="2">
    <location>
        <begin position="95"/>
        <end position="123"/>
    </location>
</feature>
<dbReference type="EMBL" id="BFEA01000069">
    <property type="protein sequence ID" value="GBG66123.1"/>
    <property type="molecule type" value="Genomic_DNA"/>
</dbReference>
<dbReference type="AlphaFoldDB" id="A0A388K857"/>
<feature type="transmembrane region" description="Helical" evidence="2">
    <location>
        <begin position="35"/>
        <end position="52"/>
    </location>
</feature>
<evidence type="ECO:0000313" key="3">
    <source>
        <dbReference type="EMBL" id="GBG66123.1"/>
    </source>
</evidence>
<name>A0A388K857_CHABU</name>
<evidence type="ECO:0000256" key="1">
    <source>
        <dbReference type="SAM" id="MobiDB-lite"/>
    </source>
</evidence>
<feature type="transmembrane region" description="Helical" evidence="2">
    <location>
        <begin position="144"/>
        <end position="165"/>
    </location>
</feature>
<feature type="compositionally biased region" description="Basic and acidic residues" evidence="1">
    <location>
        <begin position="1093"/>
        <end position="1102"/>
    </location>
</feature>
<keyword evidence="2" id="KW-0812">Transmembrane</keyword>